<protein>
    <recommendedName>
        <fullName evidence="4">RTX toxin</fullName>
    </recommendedName>
</protein>
<proteinExistence type="predicted"/>
<gene>
    <name evidence="2" type="ORF">JYA62_24585</name>
</gene>
<feature type="region of interest" description="Disordered" evidence="1">
    <location>
        <begin position="1"/>
        <end position="24"/>
    </location>
</feature>
<reference evidence="2 3" key="1">
    <citation type="submission" date="2021-02" db="EMBL/GenBank/DDBJ databases">
        <title>Draft Genome Sequences of 5 Vibrio neptunius Strains Isolated From of Bivalve Hatcheries.</title>
        <authorList>
            <person name="Galvis F."/>
            <person name="Barja J.L."/>
            <person name="Lemos M.L."/>
            <person name="Balado M."/>
        </authorList>
    </citation>
    <scope>NUCLEOTIDE SEQUENCE [LARGE SCALE GENOMIC DNA]</scope>
    <source>
        <strain evidence="2 3">PP-145.98</strain>
    </source>
</reference>
<evidence type="ECO:0000313" key="2">
    <source>
        <dbReference type="EMBL" id="MBN3580745.1"/>
    </source>
</evidence>
<evidence type="ECO:0000256" key="1">
    <source>
        <dbReference type="SAM" id="MobiDB-lite"/>
    </source>
</evidence>
<comment type="caution">
    <text evidence="2">The sequence shown here is derived from an EMBL/GenBank/DDBJ whole genome shotgun (WGS) entry which is preliminary data.</text>
</comment>
<dbReference type="EMBL" id="JAFHLB010000165">
    <property type="protein sequence ID" value="MBN3580745.1"/>
    <property type="molecule type" value="Genomic_DNA"/>
</dbReference>
<organism evidence="2 3">
    <name type="scientific">Vibrio neptunius</name>
    <dbReference type="NCBI Taxonomy" id="170651"/>
    <lineage>
        <taxon>Bacteria</taxon>
        <taxon>Pseudomonadati</taxon>
        <taxon>Pseudomonadota</taxon>
        <taxon>Gammaproteobacteria</taxon>
        <taxon>Vibrionales</taxon>
        <taxon>Vibrionaceae</taxon>
        <taxon>Vibrio</taxon>
    </lineage>
</organism>
<feature type="non-terminal residue" evidence="2">
    <location>
        <position position="68"/>
    </location>
</feature>
<sequence length="68" mass="6912">LILNENDLASGTSPDATGVSQDGDFTTLEGADKVVSYQLDLTTNPIDGLTSQGKAVTLSESIDANGVA</sequence>
<accession>A0ABS3A9D3</accession>
<name>A0ABS3A9D3_9VIBR</name>
<dbReference type="RefSeq" id="WP_206377257.1">
    <property type="nucleotide sequence ID" value="NZ_CAWPTM010000081.1"/>
</dbReference>
<feature type="non-terminal residue" evidence="2">
    <location>
        <position position="1"/>
    </location>
</feature>
<dbReference type="Proteomes" id="UP000779070">
    <property type="component" value="Unassembled WGS sequence"/>
</dbReference>
<keyword evidence="3" id="KW-1185">Reference proteome</keyword>
<evidence type="ECO:0008006" key="4">
    <source>
        <dbReference type="Google" id="ProtNLM"/>
    </source>
</evidence>
<feature type="compositionally biased region" description="Polar residues" evidence="1">
    <location>
        <begin position="7"/>
        <end position="24"/>
    </location>
</feature>
<evidence type="ECO:0000313" key="3">
    <source>
        <dbReference type="Proteomes" id="UP000779070"/>
    </source>
</evidence>